<comment type="caution">
    <text evidence="2">The sequence shown here is derived from an EMBL/GenBank/DDBJ whole genome shotgun (WGS) entry which is preliminary data.</text>
</comment>
<accession>A0A2U1J8I3</accession>
<dbReference type="EMBL" id="MBFU01000178">
    <property type="protein sequence ID" value="PWA01386.1"/>
    <property type="molecule type" value="Genomic_DNA"/>
</dbReference>
<organism evidence="2 3">
    <name type="scientific">Smittium angustum</name>
    <dbReference type="NCBI Taxonomy" id="133377"/>
    <lineage>
        <taxon>Eukaryota</taxon>
        <taxon>Fungi</taxon>
        <taxon>Fungi incertae sedis</taxon>
        <taxon>Zoopagomycota</taxon>
        <taxon>Kickxellomycotina</taxon>
        <taxon>Harpellomycetes</taxon>
        <taxon>Harpellales</taxon>
        <taxon>Legeriomycetaceae</taxon>
        <taxon>Smittium</taxon>
    </lineage>
</organism>
<dbReference type="AlphaFoldDB" id="A0A2U1J8I3"/>
<feature type="region of interest" description="Disordered" evidence="1">
    <location>
        <begin position="65"/>
        <end position="88"/>
    </location>
</feature>
<protein>
    <submittedName>
        <fullName evidence="2">Uncharacterized protein</fullName>
    </submittedName>
</protein>
<gene>
    <name evidence="2" type="ORF">BB558_002515</name>
</gene>
<reference evidence="2 3" key="1">
    <citation type="journal article" date="2018" name="MBio">
        <title>Comparative Genomics Reveals the Core Gene Toolbox for the Fungus-Insect Symbiosis.</title>
        <authorList>
            <person name="Wang Y."/>
            <person name="Stata M."/>
            <person name="Wang W."/>
            <person name="Stajich J.E."/>
            <person name="White M.M."/>
            <person name="Moncalvo J.M."/>
        </authorList>
    </citation>
    <scope>NUCLEOTIDE SEQUENCE [LARGE SCALE GENOMIC DNA]</scope>
    <source>
        <strain evidence="2 3">AUS-126-30</strain>
    </source>
</reference>
<sequence length="88" mass="9678">MEKTEKSTNRRGQLYSALGVQLEDLGRKVGELEERCRVVGEQAVSAEELSMSQVAMLIGAKKATAPGMNKNKQQQPNSSTSFLRLLPQ</sequence>
<evidence type="ECO:0000256" key="1">
    <source>
        <dbReference type="SAM" id="MobiDB-lite"/>
    </source>
</evidence>
<name>A0A2U1J8I3_SMIAN</name>
<feature type="compositionally biased region" description="Polar residues" evidence="1">
    <location>
        <begin position="70"/>
        <end position="82"/>
    </location>
</feature>
<keyword evidence="3" id="KW-1185">Reference proteome</keyword>
<evidence type="ECO:0000313" key="3">
    <source>
        <dbReference type="Proteomes" id="UP000245591"/>
    </source>
</evidence>
<dbReference type="Proteomes" id="UP000245591">
    <property type="component" value="Unassembled WGS sequence"/>
</dbReference>
<evidence type="ECO:0000313" key="2">
    <source>
        <dbReference type="EMBL" id="PWA01386.1"/>
    </source>
</evidence>
<proteinExistence type="predicted"/>